<dbReference type="Proteomes" id="UP000190166">
    <property type="component" value="Unassembled WGS sequence"/>
</dbReference>
<dbReference type="STRING" id="393003.SAMN05660461_6161"/>
<dbReference type="AlphaFoldDB" id="A0A1T5PBY5"/>
<name>A0A1T5PBY5_9BACT</name>
<keyword evidence="2" id="KW-1185">Reference proteome</keyword>
<proteinExistence type="predicted"/>
<gene>
    <name evidence="1" type="ORF">SAMN05660461_6161</name>
</gene>
<protein>
    <submittedName>
        <fullName evidence="1">Uncharacterized protein</fullName>
    </submittedName>
</protein>
<sequence>MKKVIFILIIIAPFYPACSQTAKPDTDLKEQKSKAELFSNKSGSLIQKQFMDIGSLRGCLIQVAQFTDLIGGETTKAVRFEYAYSGAYSSDTKIGLLDMDEVDALIKSLNIIKDKIMPTTPEVYTEIEYKSRGGLEAGCFYSKKQWSTFLKLARFDDKSFVIMKDGDIIQLLSLLNDAKAKL</sequence>
<dbReference type="RefSeq" id="WP_079473407.1">
    <property type="nucleotide sequence ID" value="NZ_FUZZ01000006.1"/>
</dbReference>
<evidence type="ECO:0000313" key="2">
    <source>
        <dbReference type="Proteomes" id="UP000190166"/>
    </source>
</evidence>
<accession>A0A1T5PBY5</accession>
<dbReference type="EMBL" id="FUZZ01000006">
    <property type="protein sequence ID" value="SKD10255.1"/>
    <property type="molecule type" value="Genomic_DNA"/>
</dbReference>
<reference evidence="1 2" key="1">
    <citation type="submission" date="2017-02" db="EMBL/GenBank/DDBJ databases">
        <authorList>
            <person name="Peterson S.W."/>
        </authorList>
    </citation>
    <scope>NUCLEOTIDE SEQUENCE [LARGE SCALE GENOMIC DNA]</scope>
    <source>
        <strain evidence="1 2">DSM 18108</strain>
    </source>
</reference>
<organism evidence="1 2">
    <name type="scientific">Chitinophaga ginsengisegetis</name>
    <dbReference type="NCBI Taxonomy" id="393003"/>
    <lineage>
        <taxon>Bacteria</taxon>
        <taxon>Pseudomonadati</taxon>
        <taxon>Bacteroidota</taxon>
        <taxon>Chitinophagia</taxon>
        <taxon>Chitinophagales</taxon>
        <taxon>Chitinophagaceae</taxon>
        <taxon>Chitinophaga</taxon>
    </lineage>
</organism>
<evidence type="ECO:0000313" key="1">
    <source>
        <dbReference type="EMBL" id="SKD10255.1"/>
    </source>
</evidence>